<evidence type="ECO:0000313" key="2">
    <source>
        <dbReference type="EMBL" id="KOM52335.1"/>
    </source>
</evidence>
<dbReference type="Gramene" id="KOM52335">
    <property type="protein sequence ID" value="KOM52335"/>
    <property type="gene ID" value="LR48_Vigan09g099400"/>
</dbReference>
<organism evidence="2 3">
    <name type="scientific">Phaseolus angularis</name>
    <name type="common">Azuki bean</name>
    <name type="synonym">Vigna angularis</name>
    <dbReference type="NCBI Taxonomy" id="3914"/>
    <lineage>
        <taxon>Eukaryota</taxon>
        <taxon>Viridiplantae</taxon>
        <taxon>Streptophyta</taxon>
        <taxon>Embryophyta</taxon>
        <taxon>Tracheophyta</taxon>
        <taxon>Spermatophyta</taxon>
        <taxon>Magnoliopsida</taxon>
        <taxon>eudicotyledons</taxon>
        <taxon>Gunneridae</taxon>
        <taxon>Pentapetalae</taxon>
        <taxon>rosids</taxon>
        <taxon>fabids</taxon>
        <taxon>Fabales</taxon>
        <taxon>Fabaceae</taxon>
        <taxon>Papilionoideae</taxon>
        <taxon>50 kb inversion clade</taxon>
        <taxon>NPAAA clade</taxon>
        <taxon>indigoferoid/millettioid clade</taxon>
        <taxon>Phaseoleae</taxon>
        <taxon>Vigna</taxon>
    </lineage>
</organism>
<dbReference type="EMBL" id="CM003379">
    <property type="protein sequence ID" value="KOM52335.1"/>
    <property type="molecule type" value="Genomic_DNA"/>
</dbReference>
<feature type="region of interest" description="Disordered" evidence="1">
    <location>
        <begin position="1"/>
        <end position="88"/>
    </location>
</feature>
<sequence length="206" mass="22343">MASGGCGPPLPPSGKSDKGKGKKSYVVKLMERFNNEIGSSSQPTTPTSTSTGRSVPSQLQVPGFTPTSHTSTPTSLPSPLQVPGLTPTPYQVPTNQMAALSPNGDDTWNALLEKWNMPLYRQKCETTKKNRTSEKGGCFHTGGSISVHEHAIRLSQELGRSVHVDEIFQQTHIRQSAGEFVDESPLDPTDEERLRNRCWLEAAGGK</sequence>
<reference evidence="3" key="1">
    <citation type="journal article" date="2015" name="Proc. Natl. Acad. Sci. U.S.A.">
        <title>Genome sequencing of adzuki bean (Vigna angularis) provides insight into high starch and low fat accumulation and domestication.</title>
        <authorList>
            <person name="Yang K."/>
            <person name="Tian Z."/>
            <person name="Chen C."/>
            <person name="Luo L."/>
            <person name="Zhao B."/>
            <person name="Wang Z."/>
            <person name="Yu L."/>
            <person name="Li Y."/>
            <person name="Sun Y."/>
            <person name="Li W."/>
            <person name="Chen Y."/>
            <person name="Li Y."/>
            <person name="Zhang Y."/>
            <person name="Ai D."/>
            <person name="Zhao J."/>
            <person name="Shang C."/>
            <person name="Ma Y."/>
            <person name="Wu B."/>
            <person name="Wang M."/>
            <person name="Gao L."/>
            <person name="Sun D."/>
            <person name="Zhang P."/>
            <person name="Guo F."/>
            <person name="Wang W."/>
            <person name="Li Y."/>
            <person name="Wang J."/>
            <person name="Varshney R.K."/>
            <person name="Wang J."/>
            <person name="Ling H.Q."/>
            <person name="Wan P."/>
        </authorList>
    </citation>
    <scope>NUCLEOTIDE SEQUENCE</scope>
    <source>
        <strain evidence="3">cv. Jingnong 6</strain>
    </source>
</reference>
<accession>A0A0L9VB99</accession>
<gene>
    <name evidence="2" type="ORF">LR48_Vigan09g099400</name>
</gene>
<dbReference type="Pfam" id="PF03004">
    <property type="entry name" value="Transposase_24"/>
    <property type="match status" value="1"/>
</dbReference>
<evidence type="ECO:0000256" key="1">
    <source>
        <dbReference type="SAM" id="MobiDB-lite"/>
    </source>
</evidence>
<dbReference type="Proteomes" id="UP000053144">
    <property type="component" value="Chromosome 9"/>
</dbReference>
<feature type="compositionally biased region" description="Low complexity" evidence="1">
    <location>
        <begin position="39"/>
        <end position="57"/>
    </location>
</feature>
<proteinExistence type="predicted"/>
<evidence type="ECO:0000313" key="3">
    <source>
        <dbReference type="Proteomes" id="UP000053144"/>
    </source>
</evidence>
<protein>
    <submittedName>
        <fullName evidence="2">Uncharacterized protein</fullName>
    </submittedName>
</protein>
<name>A0A0L9VB99_PHAAN</name>
<feature type="compositionally biased region" description="Low complexity" evidence="1">
    <location>
        <begin position="65"/>
        <end position="79"/>
    </location>
</feature>
<dbReference type="AlphaFoldDB" id="A0A0L9VB99"/>
<dbReference type="InterPro" id="IPR004252">
    <property type="entry name" value="Probable_transposase_24"/>
</dbReference>